<keyword evidence="3" id="KW-0238">DNA-binding</keyword>
<dbReference type="Gene3D" id="3.40.190.10">
    <property type="entry name" value="Periplasmic binding protein-like II"/>
    <property type="match status" value="2"/>
</dbReference>
<dbReference type="InterPro" id="IPR005119">
    <property type="entry name" value="LysR_subst-bd"/>
</dbReference>
<keyword evidence="2" id="KW-0805">Transcription regulation</keyword>
<name>A0A318H8A1_9BURK</name>
<dbReference type="PRINTS" id="PR00039">
    <property type="entry name" value="HTHLYSR"/>
</dbReference>
<dbReference type="PANTHER" id="PTHR30126">
    <property type="entry name" value="HTH-TYPE TRANSCRIPTIONAL REGULATOR"/>
    <property type="match status" value="1"/>
</dbReference>
<comment type="similarity">
    <text evidence="1">Belongs to the LysR transcriptional regulatory family.</text>
</comment>
<dbReference type="Gene3D" id="1.10.10.10">
    <property type="entry name" value="Winged helix-like DNA-binding domain superfamily/Winged helix DNA-binding domain"/>
    <property type="match status" value="1"/>
</dbReference>
<gene>
    <name evidence="6" type="ORF">C7444_10749</name>
</gene>
<reference evidence="6 7" key="1">
    <citation type="submission" date="2018-05" db="EMBL/GenBank/DDBJ databases">
        <title>Genomic Encyclopedia of Type Strains, Phase IV (KMG-IV): sequencing the most valuable type-strain genomes for metagenomic binning, comparative biology and taxonomic classification.</title>
        <authorList>
            <person name="Goeker M."/>
        </authorList>
    </citation>
    <scope>NUCLEOTIDE SEQUENCE [LARGE SCALE GENOMIC DNA]</scope>
    <source>
        <strain evidence="6 7">DSM 566</strain>
    </source>
</reference>
<proteinExistence type="inferred from homology"/>
<protein>
    <submittedName>
        <fullName evidence="6">LysR family cys regulon transcriptional activator</fullName>
    </submittedName>
</protein>
<accession>A0A318H8A1</accession>
<dbReference type="AlphaFoldDB" id="A0A318H8A1"/>
<evidence type="ECO:0000256" key="2">
    <source>
        <dbReference type="ARBA" id="ARBA00023015"/>
    </source>
</evidence>
<dbReference type="GO" id="GO:0003700">
    <property type="term" value="F:DNA-binding transcription factor activity"/>
    <property type="evidence" value="ECO:0007669"/>
    <property type="project" value="InterPro"/>
</dbReference>
<comment type="caution">
    <text evidence="6">The sequence shown here is derived from an EMBL/GenBank/DDBJ whole genome shotgun (WGS) entry which is preliminary data.</text>
</comment>
<dbReference type="InterPro" id="IPR036388">
    <property type="entry name" value="WH-like_DNA-bd_sf"/>
</dbReference>
<evidence type="ECO:0000256" key="4">
    <source>
        <dbReference type="ARBA" id="ARBA00023163"/>
    </source>
</evidence>
<evidence type="ECO:0000256" key="3">
    <source>
        <dbReference type="ARBA" id="ARBA00023125"/>
    </source>
</evidence>
<dbReference type="SUPFAM" id="SSF46785">
    <property type="entry name" value="Winged helix' DNA-binding domain"/>
    <property type="match status" value="1"/>
</dbReference>
<dbReference type="GO" id="GO:0000976">
    <property type="term" value="F:transcription cis-regulatory region binding"/>
    <property type="evidence" value="ECO:0007669"/>
    <property type="project" value="TreeGrafter"/>
</dbReference>
<keyword evidence="4" id="KW-0804">Transcription</keyword>
<dbReference type="InterPro" id="IPR037423">
    <property type="entry name" value="CysB_PBP2"/>
</dbReference>
<dbReference type="SUPFAM" id="SSF53850">
    <property type="entry name" value="Periplasmic binding protein-like II"/>
    <property type="match status" value="1"/>
</dbReference>
<dbReference type="EMBL" id="QJJS01000007">
    <property type="protein sequence ID" value="PXW96143.1"/>
    <property type="molecule type" value="Genomic_DNA"/>
</dbReference>
<evidence type="ECO:0000313" key="6">
    <source>
        <dbReference type="EMBL" id="PXW96143.1"/>
    </source>
</evidence>
<dbReference type="Pfam" id="PF00126">
    <property type="entry name" value="HTH_1"/>
    <property type="match status" value="1"/>
</dbReference>
<keyword evidence="7" id="KW-1185">Reference proteome</keyword>
<dbReference type="InterPro" id="IPR000847">
    <property type="entry name" value="LysR_HTH_N"/>
</dbReference>
<dbReference type="PANTHER" id="PTHR30126:SF6">
    <property type="entry name" value="HTH-TYPE TRANSCRIPTIONAL REGULATOR CYSB-RELATED"/>
    <property type="match status" value="1"/>
</dbReference>
<dbReference type="CDD" id="cd08413">
    <property type="entry name" value="PBP2_CysB_like"/>
    <property type="match status" value="1"/>
</dbReference>
<evidence type="ECO:0000313" key="7">
    <source>
        <dbReference type="Proteomes" id="UP000247811"/>
    </source>
</evidence>
<feature type="domain" description="HTH lysR-type" evidence="5">
    <location>
        <begin position="11"/>
        <end position="69"/>
    </location>
</feature>
<evidence type="ECO:0000256" key="1">
    <source>
        <dbReference type="ARBA" id="ARBA00009437"/>
    </source>
</evidence>
<organism evidence="6 7">
    <name type="scientific">Sphaerotilus hippei</name>
    <dbReference type="NCBI Taxonomy" id="744406"/>
    <lineage>
        <taxon>Bacteria</taxon>
        <taxon>Pseudomonadati</taxon>
        <taxon>Pseudomonadota</taxon>
        <taxon>Betaproteobacteria</taxon>
        <taxon>Burkholderiales</taxon>
        <taxon>Sphaerotilaceae</taxon>
        <taxon>Sphaerotilus</taxon>
    </lineage>
</organism>
<evidence type="ECO:0000259" key="5">
    <source>
        <dbReference type="PROSITE" id="PS50931"/>
    </source>
</evidence>
<dbReference type="InterPro" id="IPR036390">
    <property type="entry name" value="WH_DNA-bd_sf"/>
</dbReference>
<dbReference type="PROSITE" id="PS50931">
    <property type="entry name" value="HTH_LYSR"/>
    <property type="match status" value="1"/>
</dbReference>
<dbReference type="Pfam" id="PF03466">
    <property type="entry name" value="LysR_substrate"/>
    <property type="match status" value="1"/>
</dbReference>
<dbReference type="GO" id="GO:0019344">
    <property type="term" value="P:cysteine biosynthetic process"/>
    <property type="evidence" value="ECO:0007669"/>
    <property type="project" value="TreeGrafter"/>
</dbReference>
<dbReference type="NCBIfam" id="NF009327">
    <property type="entry name" value="PRK12684.1"/>
    <property type="match status" value="1"/>
</dbReference>
<dbReference type="Proteomes" id="UP000247811">
    <property type="component" value="Unassembled WGS sequence"/>
</dbReference>
<sequence>MRILSIPGGPVNFQQLRSVRETVRCGFNLTEVAQVLHTSQPGVSRQIRELEDELGVEIFVRAGKRLTGLTPPGEVVLPIVERLLVEADNLRRAGADYASQDRGTLTIAATHSQARYALPPAVRDFCAAHPEVVLHMHQGSPQQVAQLLLSGEADIGVATEALASYEGLLALPCYRWTHSVVVPRGHVLVDEADRGEPLTLQRLAAFPLITYETGYTGRSHIDEAFDRHELKPNVVLAAMDADVIKTYVELGMGVGLVASIAYDDQRDTALRAIDARHLFATNMTRLALRRGAYLRSYVYEFIRCFAPPLTRELIAQAMNEGEGSRFEI</sequence>